<dbReference type="EMBL" id="JALNTZ010000180">
    <property type="protein sequence ID" value="KAJ3636365.1"/>
    <property type="molecule type" value="Genomic_DNA"/>
</dbReference>
<name>A0AA38HJR5_9CUCU</name>
<feature type="compositionally biased region" description="Polar residues" evidence="1">
    <location>
        <begin position="9"/>
        <end position="24"/>
    </location>
</feature>
<dbReference type="Proteomes" id="UP001168821">
    <property type="component" value="Unassembled WGS sequence"/>
</dbReference>
<comment type="caution">
    <text evidence="2">The sequence shown here is derived from an EMBL/GenBank/DDBJ whole genome shotgun (WGS) entry which is preliminary data.</text>
</comment>
<dbReference type="AlphaFoldDB" id="A0AA38HJR5"/>
<feature type="region of interest" description="Disordered" evidence="1">
    <location>
        <begin position="1"/>
        <end position="24"/>
    </location>
</feature>
<gene>
    <name evidence="2" type="ORF">Zmor_004440</name>
</gene>
<evidence type="ECO:0000313" key="2">
    <source>
        <dbReference type="EMBL" id="KAJ3636365.1"/>
    </source>
</evidence>
<organism evidence="2 3">
    <name type="scientific">Zophobas morio</name>
    <dbReference type="NCBI Taxonomy" id="2755281"/>
    <lineage>
        <taxon>Eukaryota</taxon>
        <taxon>Metazoa</taxon>
        <taxon>Ecdysozoa</taxon>
        <taxon>Arthropoda</taxon>
        <taxon>Hexapoda</taxon>
        <taxon>Insecta</taxon>
        <taxon>Pterygota</taxon>
        <taxon>Neoptera</taxon>
        <taxon>Endopterygota</taxon>
        <taxon>Coleoptera</taxon>
        <taxon>Polyphaga</taxon>
        <taxon>Cucujiformia</taxon>
        <taxon>Tenebrionidae</taxon>
        <taxon>Zophobas</taxon>
    </lineage>
</organism>
<keyword evidence="3" id="KW-1185">Reference proteome</keyword>
<protein>
    <submittedName>
        <fullName evidence="2">Uncharacterized protein</fullName>
    </submittedName>
</protein>
<feature type="compositionally biased region" description="Low complexity" evidence="1">
    <location>
        <begin position="71"/>
        <end position="82"/>
    </location>
</feature>
<accession>A0AA38HJR5</accession>
<feature type="region of interest" description="Disordered" evidence="1">
    <location>
        <begin position="71"/>
        <end position="104"/>
    </location>
</feature>
<reference evidence="2" key="1">
    <citation type="journal article" date="2023" name="G3 (Bethesda)">
        <title>Whole genome assemblies of Zophobas morio and Tenebrio molitor.</title>
        <authorList>
            <person name="Kaur S."/>
            <person name="Stinson S.A."/>
            <person name="diCenzo G.C."/>
        </authorList>
    </citation>
    <scope>NUCLEOTIDE SEQUENCE</scope>
    <source>
        <strain evidence="2">QUZm001</strain>
    </source>
</reference>
<sequence length="104" mass="11635">MKWPHFDSRMQSSPQGSSTGASLPNSIRFNCIMETQYGTKRQQCALEVSIPDILEAYKIIEPHLLYASNLNNSSTSSQVSQSADLNIDHNQSDLSSLQIPRQNH</sequence>
<proteinExistence type="predicted"/>
<evidence type="ECO:0000256" key="1">
    <source>
        <dbReference type="SAM" id="MobiDB-lite"/>
    </source>
</evidence>
<evidence type="ECO:0000313" key="3">
    <source>
        <dbReference type="Proteomes" id="UP001168821"/>
    </source>
</evidence>
<feature type="compositionally biased region" description="Polar residues" evidence="1">
    <location>
        <begin position="92"/>
        <end position="104"/>
    </location>
</feature>